<reference evidence="1 2" key="1">
    <citation type="submission" date="2018-11" db="EMBL/GenBank/DDBJ databases">
        <title>Sequencing the genomes of 1000 actinobacteria strains.</title>
        <authorList>
            <person name="Klenk H.-P."/>
        </authorList>
    </citation>
    <scope>NUCLEOTIDE SEQUENCE [LARGE SCALE GENOMIC DNA]</scope>
    <source>
        <strain evidence="1 2">DSM 44231</strain>
    </source>
</reference>
<evidence type="ECO:0000313" key="2">
    <source>
        <dbReference type="Proteomes" id="UP000268727"/>
    </source>
</evidence>
<dbReference type="Proteomes" id="UP000268727">
    <property type="component" value="Unassembled WGS sequence"/>
</dbReference>
<dbReference type="AlphaFoldDB" id="A0A3N1H3N7"/>
<keyword evidence="2" id="KW-1185">Reference proteome</keyword>
<sequence length="142" mass="14870">MAPLGLFPDFERVDPVSRTVQRVVTVVFAVLALAGFGAMGAQASAALVQREVATLPVPPLKPAEGKVETSSIGCVWSYYPGRNSTVWVDCHQIGGGAAGFSVSVLCSDGSVHSSDVTRFGSSAVAYCPGATTMRSFTIWAHY</sequence>
<dbReference type="EMBL" id="RJKM01000001">
    <property type="protein sequence ID" value="ROP37134.1"/>
    <property type="molecule type" value="Genomic_DNA"/>
</dbReference>
<comment type="caution">
    <text evidence="1">The sequence shown here is derived from an EMBL/GenBank/DDBJ whole genome shotgun (WGS) entry which is preliminary data.</text>
</comment>
<organism evidence="1 2">
    <name type="scientific">Saccharothrix texasensis</name>
    <dbReference type="NCBI Taxonomy" id="103734"/>
    <lineage>
        <taxon>Bacteria</taxon>
        <taxon>Bacillati</taxon>
        <taxon>Actinomycetota</taxon>
        <taxon>Actinomycetes</taxon>
        <taxon>Pseudonocardiales</taxon>
        <taxon>Pseudonocardiaceae</taxon>
        <taxon>Saccharothrix</taxon>
    </lineage>
</organism>
<gene>
    <name evidence="1" type="ORF">EDD40_2422</name>
</gene>
<evidence type="ECO:0000313" key="1">
    <source>
        <dbReference type="EMBL" id="ROP37134.1"/>
    </source>
</evidence>
<protein>
    <submittedName>
        <fullName evidence="1">Uncharacterized protein</fullName>
    </submittedName>
</protein>
<accession>A0A3N1H3N7</accession>
<name>A0A3N1H3N7_9PSEU</name>
<proteinExistence type="predicted"/>